<sequence>MFKESIITTECICVERAVSVDEAKDSLVDEGGISTLVEIMEVGLQRHKKIVASFLTNIALRPRRCCCSQLYSLHMVDGGQHTVLFDRFCGIWTRPWTKTLTFSSPEPKILHLQHPYSSPYILLLNSMRRSRI</sequence>
<keyword evidence="2" id="KW-1185">Reference proteome</keyword>
<comment type="caution">
    <text evidence="1">The sequence shown here is derived from an EMBL/GenBank/DDBJ whole genome shotgun (WGS) entry which is preliminary data.</text>
</comment>
<dbReference type="AlphaFoldDB" id="A0AAN9QWB7"/>
<reference evidence="1 2" key="1">
    <citation type="submission" date="2024-01" db="EMBL/GenBank/DDBJ databases">
        <title>The genomes of 5 underutilized Papilionoideae crops provide insights into root nodulation and disease resistanc.</title>
        <authorList>
            <person name="Jiang F."/>
        </authorList>
    </citation>
    <scope>NUCLEOTIDE SEQUENCE [LARGE SCALE GENOMIC DNA]</scope>
    <source>
        <strain evidence="1">LVBAO_FW01</strain>
        <tissue evidence="1">Leaves</tissue>
    </source>
</reference>
<dbReference type="Proteomes" id="UP001367508">
    <property type="component" value="Unassembled WGS sequence"/>
</dbReference>
<organism evidence="1 2">
    <name type="scientific">Canavalia gladiata</name>
    <name type="common">Sword bean</name>
    <name type="synonym">Dolichos gladiatus</name>
    <dbReference type="NCBI Taxonomy" id="3824"/>
    <lineage>
        <taxon>Eukaryota</taxon>
        <taxon>Viridiplantae</taxon>
        <taxon>Streptophyta</taxon>
        <taxon>Embryophyta</taxon>
        <taxon>Tracheophyta</taxon>
        <taxon>Spermatophyta</taxon>
        <taxon>Magnoliopsida</taxon>
        <taxon>eudicotyledons</taxon>
        <taxon>Gunneridae</taxon>
        <taxon>Pentapetalae</taxon>
        <taxon>rosids</taxon>
        <taxon>fabids</taxon>
        <taxon>Fabales</taxon>
        <taxon>Fabaceae</taxon>
        <taxon>Papilionoideae</taxon>
        <taxon>50 kb inversion clade</taxon>
        <taxon>NPAAA clade</taxon>
        <taxon>indigoferoid/millettioid clade</taxon>
        <taxon>Phaseoleae</taxon>
        <taxon>Canavalia</taxon>
    </lineage>
</organism>
<name>A0AAN9QWB7_CANGL</name>
<gene>
    <name evidence="1" type="ORF">VNO77_06870</name>
</gene>
<dbReference type="EMBL" id="JAYMYQ010000002">
    <property type="protein sequence ID" value="KAK7349476.1"/>
    <property type="molecule type" value="Genomic_DNA"/>
</dbReference>
<evidence type="ECO:0000313" key="2">
    <source>
        <dbReference type="Proteomes" id="UP001367508"/>
    </source>
</evidence>
<proteinExistence type="predicted"/>
<accession>A0AAN9QWB7</accession>
<evidence type="ECO:0000313" key="1">
    <source>
        <dbReference type="EMBL" id="KAK7349476.1"/>
    </source>
</evidence>
<protein>
    <submittedName>
        <fullName evidence="1">Uncharacterized protein</fullName>
    </submittedName>
</protein>